<organism evidence="2 3">
    <name type="scientific">Desulfobotulus mexicanus</name>
    <dbReference type="NCBI Taxonomy" id="2586642"/>
    <lineage>
        <taxon>Bacteria</taxon>
        <taxon>Pseudomonadati</taxon>
        <taxon>Thermodesulfobacteriota</taxon>
        <taxon>Desulfobacteria</taxon>
        <taxon>Desulfobacterales</taxon>
        <taxon>Desulfobacteraceae</taxon>
        <taxon>Desulfobotulus</taxon>
    </lineage>
</organism>
<evidence type="ECO:0000313" key="2">
    <source>
        <dbReference type="EMBL" id="TYT74939.1"/>
    </source>
</evidence>
<sequence length="293" mass="31814">MKESPHILFWQKGMQGLAGPLGRSFYESSGFSPSGSEDAGGWVRAGKSGTDETLIRVCGDCSTAFDVAFWLEERGLFSDWDSVLAESQSAGVGQYGRHWISPVGNLHLVWKLPGFFSAVEGLPLMLGAALTEVFRQKGVPLLLKWPNDLILEERKVGGMLIRSRPDCVLAGMGINLVSAPSDREIRKNSTMAATSLNEKGFFFHPLDLWVDIMGAVREILSKSIEKISDYGLMTGSTHWLWRKGQTVMVYPSEGLAEGLSFPAVLIGPAGDGGLRLLSEKGEIIFYSGSIGPA</sequence>
<feature type="domain" description="BPL/LPL catalytic" evidence="1">
    <location>
        <begin position="49"/>
        <end position="232"/>
    </location>
</feature>
<dbReference type="RefSeq" id="WP_139447829.1">
    <property type="nucleotide sequence ID" value="NZ_VDMB01000007.1"/>
</dbReference>
<evidence type="ECO:0000313" key="3">
    <source>
        <dbReference type="Proteomes" id="UP000321899"/>
    </source>
</evidence>
<dbReference type="InterPro" id="IPR004143">
    <property type="entry name" value="BPL_LPL_catalytic"/>
</dbReference>
<dbReference type="PROSITE" id="PS51733">
    <property type="entry name" value="BPL_LPL_CATALYTIC"/>
    <property type="match status" value="1"/>
</dbReference>
<dbReference type="GO" id="GO:0004077">
    <property type="term" value="F:biotin--[biotin carboxyl-carrier protein] ligase activity"/>
    <property type="evidence" value="ECO:0007669"/>
    <property type="project" value="TreeGrafter"/>
</dbReference>
<dbReference type="Proteomes" id="UP000321899">
    <property type="component" value="Unassembled WGS sequence"/>
</dbReference>
<dbReference type="GO" id="GO:0005737">
    <property type="term" value="C:cytoplasm"/>
    <property type="evidence" value="ECO:0007669"/>
    <property type="project" value="TreeGrafter"/>
</dbReference>
<dbReference type="PANTHER" id="PTHR12835:SF5">
    <property type="entry name" value="BIOTIN--PROTEIN LIGASE"/>
    <property type="match status" value="1"/>
</dbReference>
<dbReference type="AlphaFoldDB" id="A0A5Q4VB50"/>
<dbReference type="Gene3D" id="3.30.930.10">
    <property type="entry name" value="Bira Bifunctional Protein, Domain 2"/>
    <property type="match status" value="1"/>
</dbReference>
<dbReference type="EMBL" id="VDMB01000007">
    <property type="protein sequence ID" value="TYT74939.1"/>
    <property type="molecule type" value="Genomic_DNA"/>
</dbReference>
<evidence type="ECO:0000259" key="1">
    <source>
        <dbReference type="PROSITE" id="PS51733"/>
    </source>
</evidence>
<dbReference type="PANTHER" id="PTHR12835">
    <property type="entry name" value="BIOTIN PROTEIN LIGASE"/>
    <property type="match status" value="1"/>
</dbReference>
<reference evidence="2 3" key="1">
    <citation type="submission" date="2019-06" db="EMBL/GenBank/DDBJ databases">
        <title>Desulfobotulus mexicanus sp. nov., a novel sulfate-reducing bacterium isolated from the sediment of an alkaline crater lake in Mexico.</title>
        <authorList>
            <person name="Hirschler-Rea A."/>
        </authorList>
    </citation>
    <scope>NUCLEOTIDE SEQUENCE [LARGE SCALE GENOMIC DNA]</scope>
    <source>
        <strain evidence="2 3">PAR22N</strain>
    </source>
</reference>
<proteinExistence type="predicted"/>
<dbReference type="OrthoDB" id="9807064at2"/>
<keyword evidence="3" id="KW-1185">Reference proteome</keyword>
<dbReference type="SUPFAM" id="SSF55681">
    <property type="entry name" value="Class II aaRS and biotin synthetases"/>
    <property type="match status" value="1"/>
</dbReference>
<accession>A0A5Q4VB50</accession>
<comment type="caution">
    <text evidence="2">The sequence shown here is derived from an EMBL/GenBank/DDBJ whole genome shotgun (WGS) entry which is preliminary data.</text>
</comment>
<protein>
    <recommendedName>
        <fullName evidence="1">BPL/LPL catalytic domain-containing protein</fullName>
    </recommendedName>
</protein>
<name>A0A5Q4VB50_9BACT</name>
<dbReference type="Pfam" id="PF03099">
    <property type="entry name" value="BPL_LplA_LipB"/>
    <property type="match status" value="1"/>
</dbReference>
<gene>
    <name evidence="2" type="ORF">FIM25_07390</name>
</gene>
<dbReference type="InterPro" id="IPR045864">
    <property type="entry name" value="aa-tRNA-synth_II/BPL/LPL"/>
</dbReference>